<dbReference type="SUPFAM" id="SSF48150">
    <property type="entry name" value="DNA-glycosylase"/>
    <property type="match status" value="1"/>
</dbReference>
<reference evidence="16 17" key="1">
    <citation type="submission" date="2019-04" db="EMBL/GenBank/DDBJ databases">
        <title>The sequence and de novo assembly of Takifugu bimaculatus genome using PacBio and Hi-C technologies.</title>
        <authorList>
            <person name="Xu P."/>
            <person name="Liu B."/>
            <person name="Zhou Z."/>
        </authorList>
    </citation>
    <scope>NUCLEOTIDE SEQUENCE [LARGE SCALE GENOMIC DNA]</scope>
    <source>
        <strain evidence="16">TB-2018</strain>
        <tissue evidence="16">Muscle</tissue>
    </source>
</reference>
<gene>
    <name evidence="16" type="ORF">fugu_005548</name>
</gene>
<proteinExistence type="inferred from homology"/>
<dbReference type="InterPro" id="IPR003265">
    <property type="entry name" value="HhH-GPD_domain"/>
</dbReference>
<dbReference type="CDD" id="cd00056">
    <property type="entry name" value="ENDO3c"/>
    <property type="match status" value="1"/>
</dbReference>
<comment type="caution">
    <text evidence="16">The sequence shown here is derived from an EMBL/GenBank/DDBJ whole genome shotgun (WGS) entry which is preliminary data.</text>
</comment>
<dbReference type="PANTHER" id="PTHR42944">
    <property type="entry name" value="ADENINE DNA GLYCOSYLASE"/>
    <property type="match status" value="1"/>
</dbReference>
<comment type="catalytic activity">
    <reaction evidence="1 13">
        <text>Hydrolyzes free adenine bases from 7,8-dihydro-8-oxoguanine:adenine mismatched double-stranded DNA, leaving an apurinic site.</text>
        <dbReference type="EC" id="3.2.2.31"/>
    </reaction>
</comment>
<evidence type="ECO:0000313" key="17">
    <source>
        <dbReference type="Proteomes" id="UP000516260"/>
    </source>
</evidence>
<dbReference type="CDD" id="cd03431">
    <property type="entry name" value="NUDIX_DNA_Glycosylase_C-MutY"/>
    <property type="match status" value="1"/>
</dbReference>
<dbReference type="EMBL" id="SWLE01000019">
    <property type="protein sequence ID" value="TNM87327.1"/>
    <property type="molecule type" value="Genomic_DNA"/>
</dbReference>
<dbReference type="Gene3D" id="1.10.340.30">
    <property type="entry name" value="Hypothetical protein, domain 2"/>
    <property type="match status" value="1"/>
</dbReference>
<keyword evidence="9 13" id="KW-0408">Iron</keyword>
<dbReference type="GO" id="GO:0046872">
    <property type="term" value="F:metal ion binding"/>
    <property type="evidence" value="ECO:0007669"/>
    <property type="project" value="UniProtKB-UniRule"/>
</dbReference>
<evidence type="ECO:0000256" key="12">
    <source>
        <dbReference type="ARBA" id="ARBA00023295"/>
    </source>
</evidence>
<keyword evidence="10" id="KW-0411">Iron-sulfur</keyword>
<dbReference type="GO" id="GO:0005634">
    <property type="term" value="C:nucleus"/>
    <property type="evidence" value="ECO:0007669"/>
    <property type="project" value="TreeGrafter"/>
</dbReference>
<evidence type="ECO:0000259" key="15">
    <source>
        <dbReference type="SMART" id="SM00478"/>
    </source>
</evidence>
<keyword evidence="12 13" id="KW-0326">Glycosidase</keyword>
<evidence type="ECO:0000256" key="13">
    <source>
        <dbReference type="RuleBase" id="RU365096"/>
    </source>
</evidence>
<evidence type="ECO:0000256" key="1">
    <source>
        <dbReference type="ARBA" id="ARBA00000843"/>
    </source>
</evidence>
<evidence type="ECO:0000256" key="2">
    <source>
        <dbReference type="ARBA" id="ARBA00008343"/>
    </source>
</evidence>
<dbReference type="Proteomes" id="UP000516260">
    <property type="component" value="Chromosome 6"/>
</dbReference>
<dbReference type="FunFam" id="1.10.340.30:FF:000002">
    <property type="entry name" value="Adenine DNA glycosylase"/>
    <property type="match status" value="1"/>
</dbReference>
<evidence type="ECO:0000256" key="14">
    <source>
        <dbReference type="SAM" id="MobiDB-lite"/>
    </source>
</evidence>
<dbReference type="EC" id="3.2.2.31" evidence="3 13"/>
<dbReference type="FunFam" id="3.90.79.10:FF:000026">
    <property type="entry name" value="Adenine DNA glycosylase"/>
    <property type="match status" value="1"/>
</dbReference>
<dbReference type="AlphaFoldDB" id="A0A4Z2B5B5"/>
<dbReference type="GO" id="GO:0035485">
    <property type="term" value="F:adenine/guanine mispair binding"/>
    <property type="evidence" value="ECO:0007669"/>
    <property type="project" value="TreeGrafter"/>
</dbReference>
<evidence type="ECO:0000256" key="8">
    <source>
        <dbReference type="ARBA" id="ARBA00022801"/>
    </source>
</evidence>
<name>A0A4Z2B5B5_9TELE</name>
<feature type="domain" description="HhH-GPD" evidence="15">
    <location>
        <begin position="240"/>
        <end position="373"/>
    </location>
</feature>
<protein>
    <recommendedName>
        <fullName evidence="4 13">Adenine DNA glycosylase</fullName>
        <ecNumber evidence="3 13">3.2.2.31</ecNumber>
    </recommendedName>
</protein>
<dbReference type="SMART" id="SM00478">
    <property type="entry name" value="ENDO3c"/>
    <property type="match status" value="1"/>
</dbReference>
<evidence type="ECO:0000313" key="16">
    <source>
        <dbReference type="EMBL" id="TNM87327.1"/>
    </source>
</evidence>
<evidence type="ECO:0000256" key="9">
    <source>
        <dbReference type="ARBA" id="ARBA00023004"/>
    </source>
</evidence>
<dbReference type="GO" id="GO:0032357">
    <property type="term" value="F:oxidized purine DNA binding"/>
    <property type="evidence" value="ECO:0007669"/>
    <property type="project" value="TreeGrafter"/>
</dbReference>
<evidence type="ECO:0000256" key="11">
    <source>
        <dbReference type="ARBA" id="ARBA00023204"/>
    </source>
</evidence>
<keyword evidence="17" id="KW-1185">Reference proteome</keyword>
<evidence type="ECO:0000256" key="4">
    <source>
        <dbReference type="ARBA" id="ARBA00022023"/>
    </source>
</evidence>
<comment type="similarity">
    <text evidence="2 13">Belongs to the Nth/MutY family.</text>
</comment>
<accession>A0A4Z2B5B5</accession>
<dbReference type="InterPro" id="IPR015797">
    <property type="entry name" value="NUDIX_hydrolase-like_dom_sf"/>
</dbReference>
<dbReference type="Pfam" id="PF14815">
    <property type="entry name" value="NUDIX_4"/>
    <property type="match status" value="1"/>
</dbReference>
<keyword evidence="7 13" id="KW-0227">DNA damage</keyword>
<dbReference type="GO" id="GO:0000701">
    <property type="term" value="F:purine-specific mismatch base pair DNA N-glycosylase activity"/>
    <property type="evidence" value="ECO:0007669"/>
    <property type="project" value="UniProtKB-EC"/>
</dbReference>
<evidence type="ECO:0000256" key="6">
    <source>
        <dbReference type="ARBA" id="ARBA00022723"/>
    </source>
</evidence>
<feature type="region of interest" description="Disordered" evidence="14">
    <location>
        <begin position="481"/>
        <end position="514"/>
    </location>
</feature>
<dbReference type="GO" id="GO:0006284">
    <property type="term" value="P:base-excision repair"/>
    <property type="evidence" value="ECO:0007669"/>
    <property type="project" value="UniProtKB-UniRule"/>
</dbReference>
<evidence type="ECO:0000256" key="7">
    <source>
        <dbReference type="ARBA" id="ARBA00022763"/>
    </source>
</evidence>
<dbReference type="Gene3D" id="3.90.79.10">
    <property type="entry name" value="Nucleoside Triphosphate Pyrophosphohydrolase"/>
    <property type="match status" value="1"/>
</dbReference>
<dbReference type="InterPro" id="IPR044298">
    <property type="entry name" value="MIG/MutY"/>
</dbReference>
<dbReference type="GO" id="GO:0034039">
    <property type="term" value="F:8-oxo-7,8-dihydroguanine DNA N-glycosylase activity"/>
    <property type="evidence" value="ECO:0007669"/>
    <property type="project" value="TreeGrafter"/>
</dbReference>
<comment type="function">
    <text evidence="13">Adenine glycosylase active on G-A mispairs.</text>
</comment>
<keyword evidence="8" id="KW-0378">Hydrolase</keyword>
<evidence type="ECO:0000256" key="10">
    <source>
        <dbReference type="ARBA" id="ARBA00023014"/>
    </source>
</evidence>
<dbReference type="InterPro" id="IPR041090">
    <property type="entry name" value="DUF5578"/>
</dbReference>
<dbReference type="Pfam" id="PF17741">
    <property type="entry name" value="DUF5578"/>
    <property type="match status" value="2"/>
</dbReference>
<dbReference type="GO" id="GO:0006298">
    <property type="term" value="P:mismatch repair"/>
    <property type="evidence" value="ECO:0007669"/>
    <property type="project" value="TreeGrafter"/>
</dbReference>
<dbReference type="InterPro" id="IPR011257">
    <property type="entry name" value="DNA_glycosylase"/>
</dbReference>
<evidence type="ECO:0000256" key="5">
    <source>
        <dbReference type="ARBA" id="ARBA00022485"/>
    </source>
</evidence>
<dbReference type="Gene3D" id="1.25.10.10">
    <property type="entry name" value="Leucine-rich Repeat Variant"/>
    <property type="match status" value="1"/>
</dbReference>
<dbReference type="InterPro" id="IPR011989">
    <property type="entry name" value="ARM-like"/>
</dbReference>
<feature type="compositionally biased region" description="Basic residues" evidence="14">
    <location>
        <begin position="493"/>
        <end position="505"/>
    </location>
</feature>
<sequence length="529" mass="59192">MFLRDQYLGEFVGHGGVVTLLEVLTQPQSNEETKAEALCLLLAISDAGRKYKELICQSCGACSFRAAPLLQPAQQQQHCCVSAGAMAAAECLTHSGTGETQESAWMLLESCSHGNPKYEGEIYKGLIGHLTCTSAKAQQFVLHTLHTLQNKPETWCMNMDEAQAESLRTCKVSRAEEESSHASSPSAYHFFHDAADVALLRSRLLAWYDQEKRELPWRTLALTEPDVNIRTYAVWVSEIMLQQTQVATVIDYYNKWMKRWPTVQDLATATLEDVNQMWAGLGYYSRGKRLHEGAQKVVSQLQGEMPRTVDALLKQLPGVGRYTAEPWDDELGVQNFPRKPAKKPPRAERSLTCVVIRQGEGGEHEFLLTQRPSKGLLAGLWEFPCINHEEKNAVEEKKVLCAEINRILGTSLTHGLLQYVGEVVHIFSHIHQTYVVHTLRLKDAVSQSENMQWLTPSALQEAAVSTGVKKIMKLCNSALGQQGAPDGEEKRLKKDRKGQITKRPRLSGANSRSRQLSLSSFFQTVKQDC</sequence>
<keyword evidence="5" id="KW-0004">4Fe-4S</keyword>
<dbReference type="SUPFAM" id="SSF55811">
    <property type="entry name" value="Nudix"/>
    <property type="match status" value="1"/>
</dbReference>
<dbReference type="Pfam" id="PF00730">
    <property type="entry name" value="HhH-GPD"/>
    <property type="match status" value="1"/>
</dbReference>
<dbReference type="InterPro" id="IPR029119">
    <property type="entry name" value="MutY_C"/>
</dbReference>
<keyword evidence="11" id="KW-0234">DNA repair</keyword>
<keyword evidence="6" id="KW-0479">Metal-binding</keyword>
<organism evidence="16 17">
    <name type="scientific">Takifugu bimaculatus</name>
    <dbReference type="NCBI Taxonomy" id="433685"/>
    <lineage>
        <taxon>Eukaryota</taxon>
        <taxon>Metazoa</taxon>
        <taxon>Chordata</taxon>
        <taxon>Craniata</taxon>
        <taxon>Vertebrata</taxon>
        <taxon>Euteleostomi</taxon>
        <taxon>Actinopterygii</taxon>
        <taxon>Neopterygii</taxon>
        <taxon>Teleostei</taxon>
        <taxon>Neoteleostei</taxon>
        <taxon>Acanthomorphata</taxon>
        <taxon>Eupercaria</taxon>
        <taxon>Tetraodontiformes</taxon>
        <taxon>Tetradontoidea</taxon>
        <taxon>Tetraodontidae</taxon>
        <taxon>Takifugu</taxon>
    </lineage>
</organism>
<dbReference type="PANTHER" id="PTHR42944:SF1">
    <property type="entry name" value="ADENINE DNA GLYCOSYLASE"/>
    <property type="match status" value="1"/>
</dbReference>
<dbReference type="GO" id="GO:0051539">
    <property type="term" value="F:4 iron, 4 sulfur cluster binding"/>
    <property type="evidence" value="ECO:0007669"/>
    <property type="project" value="UniProtKB-UniRule"/>
</dbReference>
<comment type="cofactor">
    <cofactor evidence="13">
        <name>[4Fe-4S] cluster</name>
        <dbReference type="ChEBI" id="CHEBI:49883"/>
    </cofactor>
    <text evidence="13">Binds 1 [4Fe-4S] cluster.</text>
</comment>
<evidence type="ECO:0000256" key="3">
    <source>
        <dbReference type="ARBA" id="ARBA00012045"/>
    </source>
</evidence>